<gene>
    <name evidence="2" type="ORF">BD749_1769</name>
</gene>
<keyword evidence="1" id="KW-1133">Transmembrane helix</keyword>
<dbReference type="OrthoDB" id="853406at2"/>
<sequence>MRLNKAETRFIGNWAKTKERGQWRYILTRGLLWGGLVGFLSKLFQVWDALKAWDTGSLANTFASSDFVVRLLIYSVIGIGIHAYHWNTNTQRYNQLKNIERKTQAAANAPG</sequence>
<keyword evidence="1" id="KW-0812">Transmembrane</keyword>
<keyword evidence="1" id="KW-0472">Membrane</keyword>
<feature type="transmembrane region" description="Helical" evidence="1">
    <location>
        <begin position="67"/>
        <end position="87"/>
    </location>
</feature>
<evidence type="ECO:0000256" key="1">
    <source>
        <dbReference type="SAM" id="Phobius"/>
    </source>
</evidence>
<dbReference type="Proteomes" id="UP000233782">
    <property type="component" value="Unassembled WGS sequence"/>
</dbReference>
<feature type="transmembrane region" description="Helical" evidence="1">
    <location>
        <begin position="26"/>
        <end position="47"/>
    </location>
</feature>
<dbReference type="EMBL" id="PJMU01000002">
    <property type="protein sequence ID" value="PKV66639.1"/>
    <property type="molecule type" value="Genomic_DNA"/>
</dbReference>
<dbReference type="AlphaFoldDB" id="A0A2N3UB96"/>
<evidence type="ECO:0000313" key="2">
    <source>
        <dbReference type="EMBL" id="PKV66639.1"/>
    </source>
</evidence>
<organism evidence="2 3">
    <name type="scientific">Pontibacter ramchanderi</name>
    <dbReference type="NCBI Taxonomy" id="1179743"/>
    <lineage>
        <taxon>Bacteria</taxon>
        <taxon>Pseudomonadati</taxon>
        <taxon>Bacteroidota</taxon>
        <taxon>Cytophagia</taxon>
        <taxon>Cytophagales</taxon>
        <taxon>Hymenobacteraceae</taxon>
        <taxon>Pontibacter</taxon>
    </lineage>
</organism>
<accession>A0A2N3UB96</accession>
<reference evidence="2 3" key="1">
    <citation type="submission" date="2017-12" db="EMBL/GenBank/DDBJ databases">
        <title>Genomic Encyclopedia of Type Strains, Phase III (KMG-III): the genomes of soil and plant-associated and newly described type strains.</title>
        <authorList>
            <person name="Whitman W."/>
        </authorList>
    </citation>
    <scope>NUCLEOTIDE SEQUENCE [LARGE SCALE GENOMIC DNA]</scope>
    <source>
        <strain evidence="2 3">LP43</strain>
    </source>
</reference>
<comment type="caution">
    <text evidence="2">The sequence shown here is derived from an EMBL/GenBank/DDBJ whole genome shotgun (WGS) entry which is preliminary data.</text>
</comment>
<protein>
    <submittedName>
        <fullName evidence="2">Uncharacterized protein</fullName>
    </submittedName>
</protein>
<name>A0A2N3UB96_9BACT</name>
<proteinExistence type="predicted"/>
<dbReference type="RefSeq" id="WP_101444002.1">
    <property type="nucleotide sequence ID" value="NZ_PJMU01000002.1"/>
</dbReference>
<keyword evidence="3" id="KW-1185">Reference proteome</keyword>
<evidence type="ECO:0000313" key="3">
    <source>
        <dbReference type="Proteomes" id="UP000233782"/>
    </source>
</evidence>